<evidence type="ECO:0000259" key="1">
    <source>
        <dbReference type="PROSITE" id="PS50280"/>
    </source>
</evidence>
<dbReference type="InterPro" id="IPR050600">
    <property type="entry name" value="SETD3_SETD6_MTase"/>
</dbReference>
<dbReference type="PANTHER" id="PTHR13271:SF151">
    <property type="entry name" value="SET DOMAIN-CONTAINING PROTEIN 4"/>
    <property type="match status" value="1"/>
</dbReference>
<dbReference type="PANTHER" id="PTHR13271">
    <property type="entry name" value="UNCHARACTERIZED PUTATIVE METHYLTRANSFERASE"/>
    <property type="match status" value="1"/>
</dbReference>
<reference evidence="3 4" key="1">
    <citation type="submission" date="2022-11" db="UniProtKB">
        <authorList>
            <consortium name="WormBaseParasite"/>
        </authorList>
    </citation>
    <scope>IDENTIFICATION</scope>
</reference>
<accession>A0A915AV65</accession>
<dbReference type="PROSITE" id="PS50280">
    <property type="entry name" value="SET"/>
    <property type="match status" value="1"/>
</dbReference>
<dbReference type="SUPFAM" id="SSF82199">
    <property type="entry name" value="SET domain"/>
    <property type="match status" value="1"/>
</dbReference>
<proteinExistence type="predicted"/>
<evidence type="ECO:0000313" key="2">
    <source>
        <dbReference type="Proteomes" id="UP000887569"/>
    </source>
</evidence>
<dbReference type="AlphaFoldDB" id="A0A915AV65"/>
<dbReference type="GO" id="GO:0016279">
    <property type="term" value="F:protein-lysine N-methyltransferase activity"/>
    <property type="evidence" value="ECO:0007669"/>
    <property type="project" value="InterPro"/>
</dbReference>
<name>A0A915AV65_PARUN</name>
<sequence>MEVFLDWLRQRGCSFAGVEVRMCDDDSGYGVFALRSFRINETLITLPPQLMITAGMIAELPYYKRILESSNEQLQPFEVLVMFFLIEQPSSSIWTPYLNVLPLTFSTPAATETTLNPDYLPLSIRTLWIDQQAELKNIFEKLCRIVVQQPSWERFLWAWHVVNTRCIFVESKPHPLIDNANGNTIAVIPLVDMLNHSNDNQAFALWDNVNKCYKVIAIRSITEGDQIFVCYGGHSNGRLWIEYGFTLANNIYNKVSITYDLLIALAKSVGLTFTDLHIQTMKQAGLPCTLYASDAVPSFGLKANLRILQLDFSELSNWSKIIYAEEEKSNNELITAVLRKLHEMSRKKMDNIPEKFHWLWNEQISLLEECIGNA</sequence>
<dbReference type="WBParaSite" id="PgR016_g112_t02">
    <property type="protein sequence ID" value="PgR016_g112_t02"/>
    <property type="gene ID" value="PgR016_g112"/>
</dbReference>
<dbReference type="Gene3D" id="3.90.1410.10">
    <property type="entry name" value="set domain protein methyltransferase, domain 1"/>
    <property type="match status" value="1"/>
</dbReference>
<feature type="domain" description="SET" evidence="1">
    <location>
        <begin position="16"/>
        <end position="232"/>
    </location>
</feature>
<evidence type="ECO:0000313" key="4">
    <source>
        <dbReference type="WBParaSite" id="PgR016_g112_t02"/>
    </source>
</evidence>
<dbReference type="InterPro" id="IPR001214">
    <property type="entry name" value="SET_dom"/>
</dbReference>
<keyword evidence="2" id="KW-1185">Reference proteome</keyword>
<organism evidence="2 4">
    <name type="scientific">Parascaris univalens</name>
    <name type="common">Nematode worm</name>
    <dbReference type="NCBI Taxonomy" id="6257"/>
    <lineage>
        <taxon>Eukaryota</taxon>
        <taxon>Metazoa</taxon>
        <taxon>Ecdysozoa</taxon>
        <taxon>Nematoda</taxon>
        <taxon>Chromadorea</taxon>
        <taxon>Rhabditida</taxon>
        <taxon>Spirurina</taxon>
        <taxon>Ascaridomorpha</taxon>
        <taxon>Ascaridoidea</taxon>
        <taxon>Ascarididae</taxon>
        <taxon>Parascaris</taxon>
    </lineage>
</organism>
<dbReference type="WBParaSite" id="PgR016_g112_t01">
    <property type="protein sequence ID" value="PgR016_g112_t01"/>
    <property type="gene ID" value="PgR016_g112"/>
</dbReference>
<dbReference type="InterPro" id="IPR044429">
    <property type="entry name" value="SETD4_SET"/>
</dbReference>
<evidence type="ECO:0000313" key="3">
    <source>
        <dbReference type="WBParaSite" id="PgR016_g112_t01"/>
    </source>
</evidence>
<dbReference type="Pfam" id="PF00856">
    <property type="entry name" value="SET"/>
    <property type="match status" value="1"/>
</dbReference>
<dbReference type="InterPro" id="IPR046341">
    <property type="entry name" value="SET_dom_sf"/>
</dbReference>
<protein>
    <submittedName>
        <fullName evidence="3 4">SET domain-containing protein</fullName>
    </submittedName>
</protein>
<dbReference type="Proteomes" id="UP000887569">
    <property type="component" value="Unplaced"/>
</dbReference>
<dbReference type="CDD" id="cd19177">
    <property type="entry name" value="SET_SETD4"/>
    <property type="match status" value="1"/>
</dbReference>